<dbReference type="Proteomes" id="UP000542125">
    <property type="component" value="Unassembled WGS sequence"/>
</dbReference>
<dbReference type="CDD" id="cd03789">
    <property type="entry name" value="GT9_LPS_heptosyltransferase"/>
    <property type="match status" value="1"/>
</dbReference>
<protein>
    <recommendedName>
        <fullName evidence="11">Lipopolysaccharide heptosyltransferase 1</fullName>
        <ecNumber evidence="10">2.4.99.23</ecNumber>
    </recommendedName>
    <alternativeName>
        <fullName evidence="12">ADP-heptose:lipopolysaccharide heptosyltransferase I</fullName>
    </alternativeName>
</protein>
<evidence type="ECO:0000313" key="15">
    <source>
        <dbReference type="Proteomes" id="UP000542125"/>
    </source>
</evidence>
<dbReference type="SUPFAM" id="SSF53756">
    <property type="entry name" value="UDP-Glycosyltransferase/glycogen phosphorylase"/>
    <property type="match status" value="1"/>
</dbReference>
<reference evidence="14 15" key="1">
    <citation type="submission" date="2020-07" db="EMBL/GenBank/DDBJ databases">
        <title>Genomic Encyclopedia of Type Strains, Phase IV (KMG-V): Genome sequencing to study the core and pangenomes of soil and plant-associated prokaryotes.</title>
        <authorList>
            <person name="Whitman W."/>
        </authorList>
    </citation>
    <scope>NUCLEOTIDE SEQUENCE [LARGE SCALE GENOMIC DNA]</scope>
    <source>
        <strain evidence="14 15">SAS40</strain>
    </source>
</reference>
<dbReference type="EMBL" id="JACBYR010000001">
    <property type="protein sequence ID" value="NYE82184.1"/>
    <property type="molecule type" value="Genomic_DNA"/>
</dbReference>
<evidence type="ECO:0000256" key="12">
    <source>
        <dbReference type="ARBA" id="ARBA00044330"/>
    </source>
</evidence>
<keyword evidence="5 14" id="KW-0328">Glycosyltransferase</keyword>
<comment type="subcellular location">
    <subcellularLocation>
        <location evidence="1">Cell inner membrane</location>
        <topology evidence="1">Peripheral membrane protein</topology>
        <orientation evidence="1">Cytoplasmic side</orientation>
    </subcellularLocation>
</comment>
<evidence type="ECO:0000256" key="2">
    <source>
        <dbReference type="ARBA" id="ARBA00004713"/>
    </source>
</evidence>
<dbReference type="InterPro" id="IPR051199">
    <property type="entry name" value="LPS_LOS_Heptosyltrfase"/>
</dbReference>
<proteinExistence type="inferred from homology"/>
<dbReference type="AlphaFoldDB" id="A0A7Y9LJQ2"/>
<accession>A0A7Y9LJQ2</accession>
<evidence type="ECO:0000256" key="10">
    <source>
        <dbReference type="ARBA" id="ARBA00044041"/>
    </source>
</evidence>
<keyword evidence="6 14" id="KW-0808">Transferase</keyword>
<keyword evidence="4" id="KW-0997">Cell inner membrane</keyword>
<comment type="catalytic activity">
    <reaction evidence="13">
        <text>an alpha-Kdo-(2-&gt;4)-alpha-Kdo-(2-&gt;6)-lipid A + ADP-L-glycero-beta-D-manno-heptose = an L-alpha-D-Hep-(1-&gt;5)-[alpha-Kdo-(2-&gt;4)]-alpha-Kdo-(2-&gt;6)-lipid A + ADP + H(+)</text>
        <dbReference type="Rhea" id="RHEA:74067"/>
        <dbReference type="ChEBI" id="CHEBI:15378"/>
        <dbReference type="ChEBI" id="CHEBI:61506"/>
        <dbReference type="ChEBI" id="CHEBI:176431"/>
        <dbReference type="ChEBI" id="CHEBI:193068"/>
        <dbReference type="ChEBI" id="CHEBI:456216"/>
        <dbReference type="EC" id="2.4.99.23"/>
    </reaction>
</comment>
<keyword evidence="7" id="KW-0448">Lipopolysaccharide biosynthesis</keyword>
<sequence>MPRILLVKTSSMGDIVHALPAVSDIARHFPGAVIDWVAEESFTAIPALHPQVADVIPVALRRWRKNWFSAETREERAAFWHRVGKHRYDCVIDLQGLVKSALLARHVNGPLHGCDFRSAREPLAALFYRFRHRVVFQQSAVTRMRLLAAQSLGYALEGPPEFGLKVGRRPGMPPRYAAIMPSASRETKLWPEEYWKAVLLRLEVAGYAPYLFAGNEEELERAQRLADAVPRARALPRMGLREAAEVLAGASVFVGLDSGLTHLAGGLGRPTIGIYCDYDPALAPVTGSGFIACLGGPGTPPTREEVLAAVGRALPAEATHPRPVVAINDDTEPDA</sequence>
<evidence type="ECO:0000256" key="9">
    <source>
        <dbReference type="ARBA" id="ARBA00043995"/>
    </source>
</evidence>
<evidence type="ECO:0000313" key="14">
    <source>
        <dbReference type="EMBL" id="NYE82184.1"/>
    </source>
</evidence>
<dbReference type="InterPro" id="IPR011908">
    <property type="entry name" value="LipoPS_heptosylTferase-I"/>
</dbReference>
<keyword evidence="3" id="KW-1003">Cell membrane</keyword>
<dbReference type="GO" id="GO:0005829">
    <property type="term" value="C:cytosol"/>
    <property type="evidence" value="ECO:0007669"/>
    <property type="project" value="TreeGrafter"/>
</dbReference>
<evidence type="ECO:0000256" key="8">
    <source>
        <dbReference type="ARBA" id="ARBA00023136"/>
    </source>
</evidence>
<evidence type="ECO:0000256" key="1">
    <source>
        <dbReference type="ARBA" id="ARBA00004515"/>
    </source>
</evidence>
<dbReference type="RefSeq" id="WP_179584793.1">
    <property type="nucleotide sequence ID" value="NZ_JACBYR010000001.1"/>
</dbReference>
<keyword evidence="15" id="KW-1185">Reference proteome</keyword>
<evidence type="ECO:0000256" key="6">
    <source>
        <dbReference type="ARBA" id="ARBA00022679"/>
    </source>
</evidence>
<comment type="similarity">
    <text evidence="9">Belongs to the glycosyltransferase 9 family.</text>
</comment>
<gene>
    <name evidence="14" type="ORF">FHW18_001455</name>
</gene>
<comment type="caution">
    <text evidence="14">The sequence shown here is derived from an EMBL/GenBank/DDBJ whole genome shotgun (WGS) entry which is preliminary data.</text>
</comment>
<evidence type="ECO:0000256" key="7">
    <source>
        <dbReference type="ARBA" id="ARBA00022985"/>
    </source>
</evidence>
<organism evidence="14 15">
    <name type="scientific">Pigmentiphaga litoralis</name>
    <dbReference type="NCBI Taxonomy" id="516702"/>
    <lineage>
        <taxon>Bacteria</taxon>
        <taxon>Pseudomonadati</taxon>
        <taxon>Pseudomonadota</taxon>
        <taxon>Betaproteobacteria</taxon>
        <taxon>Burkholderiales</taxon>
        <taxon>Alcaligenaceae</taxon>
        <taxon>Pigmentiphaga</taxon>
    </lineage>
</organism>
<evidence type="ECO:0000256" key="3">
    <source>
        <dbReference type="ARBA" id="ARBA00022475"/>
    </source>
</evidence>
<dbReference type="PANTHER" id="PTHR30160">
    <property type="entry name" value="TETRAACYLDISACCHARIDE 4'-KINASE-RELATED"/>
    <property type="match status" value="1"/>
</dbReference>
<evidence type="ECO:0000256" key="5">
    <source>
        <dbReference type="ARBA" id="ARBA00022676"/>
    </source>
</evidence>
<dbReference type="GO" id="GO:0008713">
    <property type="term" value="F:ADP-heptose-lipopolysaccharide heptosyltransferase activity"/>
    <property type="evidence" value="ECO:0007669"/>
    <property type="project" value="TreeGrafter"/>
</dbReference>
<dbReference type="GO" id="GO:0009244">
    <property type="term" value="P:lipopolysaccharide core region biosynthetic process"/>
    <property type="evidence" value="ECO:0007669"/>
    <property type="project" value="InterPro"/>
</dbReference>
<dbReference type="InterPro" id="IPR002201">
    <property type="entry name" value="Glyco_trans_9"/>
</dbReference>
<comment type="pathway">
    <text evidence="2">Bacterial outer membrane biogenesis; LPS core biosynthesis.</text>
</comment>
<name>A0A7Y9LJQ2_9BURK</name>
<evidence type="ECO:0000256" key="13">
    <source>
        <dbReference type="ARBA" id="ARBA00049201"/>
    </source>
</evidence>
<dbReference type="GO" id="GO:0005886">
    <property type="term" value="C:plasma membrane"/>
    <property type="evidence" value="ECO:0007669"/>
    <property type="project" value="UniProtKB-SubCell"/>
</dbReference>
<evidence type="ECO:0000256" key="4">
    <source>
        <dbReference type="ARBA" id="ARBA00022519"/>
    </source>
</evidence>
<dbReference type="PANTHER" id="PTHR30160:SF19">
    <property type="entry name" value="LIPOPOLYSACCHARIDE HEPTOSYLTRANSFERASE 1"/>
    <property type="match status" value="1"/>
</dbReference>
<dbReference type="Gene3D" id="3.40.50.2000">
    <property type="entry name" value="Glycogen Phosphorylase B"/>
    <property type="match status" value="2"/>
</dbReference>
<evidence type="ECO:0000256" key="11">
    <source>
        <dbReference type="ARBA" id="ARBA00044190"/>
    </source>
</evidence>
<dbReference type="NCBIfam" id="TIGR02193">
    <property type="entry name" value="heptsyl_trn_I"/>
    <property type="match status" value="1"/>
</dbReference>
<dbReference type="Pfam" id="PF01075">
    <property type="entry name" value="Glyco_transf_9"/>
    <property type="match status" value="1"/>
</dbReference>
<keyword evidence="8" id="KW-0472">Membrane</keyword>
<dbReference type="EC" id="2.4.99.23" evidence="10"/>